<gene>
    <name evidence="1" type="ORF">PL8927_620025</name>
</gene>
<name>A0A7Z9DYS4_9CYAN</name>
<keyword evidence="2" id="KW-1185">Reference proteome</keyword>
<dbReference type="EMBL" id="CZCU02000138">
    <property type="protein sequence ID" value="VXD19138.1"/>
    <property type="molecule type" value="Genomic_DNA"/>
</dbReference>
<dbReference type="AlphaFoldDB" id="A0A7Z9DYS4"/>
<evidence type="ECO:0000313" key="2">
    <source>
        <dbReference type="Proteomes" id="UP000184550"/>
    </source>
</evidence>
<evidence type="ECO:0000313" key="1">
    <source>
        <dbReference type="EMBL" id="VXD19138.1"/>
    </source>
</evidence>
<accession>A0A7Z9DYS4</accession>
<reference evidence="1" key="1">
    <citation type="submission" date="2019-10" db="EMBL/GenBank/DDBJ databases">
        <authorList>
            <consortium name="Genoscope - CEA"/>
            <person name="William W."/>
        </authorList>
    </citation>
    <scope>NUCLEOTIDE SEQUENCE [LARGE SCALE GENOMIC DNA]</scope>
    <source>
        <strain evidence="1">BBR_PRJEB10992</strain>
    </source>
</reference>
<proteinExistence type="predicted"/>
<dbReference type="Proteomes" id="UP000184550">
    <property type="component" value="Unassembled WGS sequence"/>
</dbReference>
<comment type="caution">
    <text evidence="1">The sequence shown here is derived from an EMBL/GenBank/DDBJ whole genome shotgun (WGS) entry which is preliminary data.</text>
</comment>
<organism evidence="1 2">
    <name type="scientific">Planktothrix serta PCC 8927</name>
    <dbReference type="NCBI Taxonomy" id="671068"/>
    <lineage>
        <taxon>Bacteria</taxon>
        <taxon>Bacillati</taxon>
        <taxon>Cyanobacteriota</taxon>
        <taxon>Cyanophyceae</taxon>
        <taxon>Oscillatoriophycideae</taxon>
        <taxon>Oscillatoriales</taxon>
        <taxon>Microcoleaceae</taxon>
        <taxon>Planktothrix</taxon>
    </lineage>
</organism>
<protein>
    <submittedName>
        <fullName evidence="1">Uncharacterized protein</fullName>
    </submittedName>
</protein>
<sequence length="106" mass="12168">MRLIISVTRLQAIQKCYNDLEFIIKEECAMRIIQTKGIVNNGTVTATIPPDFSNGEVNLVILAENEPDELEFMRQIAREKGYDSKEKILDLIKQVKREMLTEKGLI</sequence>